<sequence>MLYVGIDVAKNKHDVTALNVPGKTVLKPLTFSNNKAGFELLDLSLRQLNQDCLIALENTGHYAFNLLNFLHEQGYKVYTYNPLLIKEFAKSLSLRKTKTDKKDAHGIALKLLSDPNREQFQHDNRQVELKILARHIHRLKKKQSDWKVQYTRCLDIIFPELDKIVGKHSEYTYQLLTRYPNPQKRIEAGFDKLIEIKRLTASKIQDILSVAPRSIGTTSPAREFEIIEIIKHYKRLIDKAETCVNDLMAEFNSVITTVTGIGGRLGAVILAEIRNIHAFDNPAQLQAFAGLDSSIYQSGQIDLAGRMIKRGSPHLRWALIQAAKACARFSPAFKAYLKTKLEQGKHYNVAIIHLAKKLIRTLFYILKKSCHLTNKK</sequence>
<gene>
    <name evidence="3" type="ORF">SAMEA3208856_00442</name>
</gene>
<feature type="domain" description="Transposase IS110-like N-terminal" evidence="1">
    <location>
        <begin position="4"/>
        <end position="159"/>
    </location>
</feature>
<dbReference type="GO" id="GO:0006313">
    <property type="term" value="P:DNA transposition"/>
    <property type="evidence" value="ECO:0007669"/>
    <property type="project" value="InterPro"/>
</dbReference>
<evidence type="ECO:0000259" key="2">
    <source>
        <dbReference type="Pfam" id="PF02371"/>
    </source>
</evidence>
<dbReference type="RefSeq" id="WP_079114762.1">
    <property type="nucleotide sequence ID" value="NZ_FIWG01000009.1"/>
</dbReference>
<dbReference type="PANTHER" id="PTHR33055">
    <property type="entry name" value="TRANSPOSASE FOR INSERTION SEQUENCE ELEMENT IS1111A"/>
    <property type="match status" value="1"/>
</dbReference>
<dbReference type="GO" id="GO:0003677">
    <property type="term" value="F:DNA binding"/>
    <property type="evidence" value="ECO:0007669"/>
    <property type="project" value="InterPro"/>
</dbReference>
<protein>
    <submittedName>
        <fullName evidence="3">Transposase</fullName>
    </submittedName>
</protein>
<dbReference type="Pfam" id="PF01548">
    <property type="entry name" value="DEDD_Tnp_IS110"/>
    <property type="match status" value="1"/>
</dbReference>
<dbReference type="AlphaFoldDB" id="A0A4J1R690"/>
<dbReference type="InterPro" id="IPR002525">
    <property type="entry name" value="Transp_IS110-like_N"/>
</dbReference>
<dbReference type="PANTHER" id="PTHR33055:SF15">
    <property type="entry name" value="TRANSPOSASE-RELATED"/>
    <property type="match status" value="1"/>
</dbReference>
<dbReference type="InterPro" id="IPR047650">
    <property type="entry name" value="Transpos_IS110"/>
</dbReference>
<dbReference type="GO" id="GO:0004803">
    <property type="term" value="F:transposase activity"/>
    <property type="evidence" value="ECO:0007669"/>
    <property type="project" value="InterPro"/>
</dbReference>
<reference evidence="3" key="1">
    <citation type="submission" date="2019-04" db="EMBL/GenBank/DDBJ databases">
        <authorList>
            <consortium name="Pathogen Informatics"/>
        </authorList>
    </citation>
    <scope>NUCLEOTIDE SEQUENCE</scope>
    <source>
        <strain evidence="3">GPSC52</strain>
    </source>
</reference>
<name>A0A4J1R690_STREE</name>
<proteinExistence type="predicted"/>
<feature type="domain" description="Transposase IS116/IS110/IS902 C-terminal" evidence="2">
    <location>
        <begin position="253"/>
        <end position="337"/>
    </location>
</feature>
<organism evidence="3">
    <name type="scientific">Streptococcus pneumoniae</name>
    <dbReference type="NCBI Taxonomy" id="1313"/>
    <lineage>
        <taxon>Bacteria</taxon>
        <taxon>Bacillati</taxon>
        <taxon>Bacillota</taxon>
        <taxon>Bacilli</taxon>
        <taxon>Lactobacillales</taxon>
        <taxon>Streptococcaceae</taxon>
        <taxon>Streptococcus</taxon>
    </lineage>
</organism>
<dbReference type="NCBIfam" id="NF033542">
    <property type="entry name" value="transpos_IS110"/>
    <property type="match status" value="1"/>
</dbReference>
<dbReference type="InterPro" id="IPR003346">
    <property type="entry name" value="Transposase_20"/>
</dbReference>
<dbReference type="Pfam" id="PF02371">
    <property type="entry name" value="Transposase_20"/>
    <property type="match status" value="1"/>
</dbReference>
<evidence type="ECO:0000313" key="3">
    <source>
        <dbReference type="EMBL" id="VNP03093.1"/>
    </source>
</evidence>
<evidence type="ECO:0000259" key="1">
    <source>
        <dbReference type="Pfam" id="PF01548"/>
    </source>
</evidence>
<accession>A0A4J1R690</accession>
<dbReference type="EMBL" id="CAATFP010000003">
    <property type="protein sequence ID" value="VNP03093.1"/>
    <property type="molecule type" value="Genomic_DNA"/>
</dbReference>